<dbReference type="EMBL" id="CP028918">
    <property type="protein sequence ID" value="AWB49132.1"/>
    <property type="molecule type" value="Genomic_DNA"/>
</dbReference>
<evidence type="ECO:0000256" key="1">
    <source>
        <dbReference type="SAM" id="SignalP"/>
    </source>
</evidence>
<dbReference type="AlphaFoldDB" id="A0A2S0UMW0"/>
<reference evidence="2 3" key="1">
    <citation type="submission" date="2018-04" db="EMBL/GenBank/DDBJ databases">
        <title>Genome sequencing of Gemmobacter.</title>
        <authorList>
            <person name="Yi H."/>
            <person name="Baek M.-G."/>
        </authorList>
    </citation>
    <scope>NUCLEOTIDE SEQUENCE [LARGE SCALE GENOMIC DNA]</scope>
    <source>
        <strain evidence="2 3">HYN0069</strain>
    </source>
</reference>
<dbReference type="PROSITE" id="PS51257">
    <property type="entry name" value="PROKAR_LIPOPROTEIN"/>
    <property type="match status" value="1"/>
</dbReference>
<keyword evidence="1" id="KW-0732">Signal</keyword>
<proteinExistence type="predicted"/>
<sequence>MRHAVLAALCLAATAFLSACQPSADAASKRALASIDEVDQANLSNIMLTMGDPAEAVAFFSKASAEKPEDLGLKRNLAKSLIRAGKPAEAARILQTITATPDATSEDRVDLADALIRTNDWTAAKAELDRVPPTYETYDRYRLEAMVADSRKDWKKADSFYEIASGLTTKPAGVLNNWGYSKLTRQDYAGAERLFTEALTFDSGLFTAKNNLILARGAQRKYDLPVITMTQTERAELLYTLALTAIKRGDVTVGKGLLQDAIETHPQYFEAAERSLQALQG</sequence>
<evidence type="ECO:0000313" key="2">
    <source>
        <dbReference type="EMBL" id="AWB49132.1"/>
    </source>
</evidence>
<dbReference type="InterPro" id="IPR011990">
    <property type="entry name" value="TPR-like_helical_dom_sf"/>
</dbReference>
<feature type="signal peptide" evidence="1">
    <location>
        <begin position="1"/>
        <end position="26"/>
    </location>
</feature>
<accession>A0A2S0UMW0</accession>
<gene>
    <name evidence="2" type="ORF">HYN69_12015</name>
</gene>
<dbReference type="RefSeq" id="WP_108435949.1">
    <property type="nucleotide sequence ID" value="NZ_CP028918.1"/>
</dbReference>
<dbReference type="Pfam" id="PF14559">
    <property type="entry name" value="TPR_19"/>
    <property type="match status" value="1"/>
</dbReference>
<protein>
    <recommendedName>
        <fullName evidence="4">Flp pilus assembly protein TadD, contains TPR repeats</fullName>
    </recommendedName>
</protein>
<evidence type="ECO:0000313" key="3">
    <source>
        <dbReference type="Proteomes" id="UP000244496"/>
    </source>
</evidence>
<organism evidence="2 3">
    <name type="scientific">Paragemmobacter aquarius</name>
    <dbReference type="NCBI Taxonomy" id="2169400"/>
    <lineage>
        <taxon>Bacteria</taxon>
        <taxon>Pseudomonadati</taxon>
        <taxon>Pseudomonadota</taxon>
        <taxon>Alphaproteobacteria</taxon>
        <taxon>Rhodobacterales</taxon>
        <taxon>Paracoccaceae</taxon>
        <taxon>Paragemmobacter</taxon>
    </lineage>
</organism>
<dbReference type="Proteomes" id="UP000244496">
    <property type="component" value="Chromosome"/>
</dbReference>
<dbReference type="KEGG" id="geh:HYN69_12015"/>
<dbReference type="Gene3D" id="1.25.40.10">
    <property type="entry name" value="Tetratricopeptide repeat domain"/>
    <property type="match status" value="2"/>
</dbReference>
<keyword evidence="3" id="KW-1185">Reference proteome</keyword>
<dbReference type="OrthoDB" id="7819234at2"/>
<feature type="chain" id="PRO_5015540413" description="Flp pilus assembly protein TadD, contains TPR repeats" evidence="1">
    <location>
        <begin position="27"/>
        <end position="281"/>
    </location>
</feature>
<evidence type="ECO:0008006" key="4">
    <source>
        <dbReference type="Google" id="ProtNLM"/>
    </source>
</evidence>
<dbReference type="SUPFAM" id="SSF48452">
    <property type="entry name" value="TPR-like"/>
    <property type="match status" value="1"/>
</dbReference>
<name>A0A2S0UMW0_9RHOB</name>